<dbReference type="SUPFAM" id="SSF111331">
    <property type="entry name" value="NAD kinase/diacylglycerol kinase-like"/>
    <property type="match status" value="1"/>
</dbReference>
<dbReference type="PANTHER" id="PTHR12358:SF106">
    <property type="entry name" value="LIPID KINASE YEGS"/>
    <property type="match status" value="1"/>
</dbReference>
<dbReference type="Pfam" id="PF00781">
    <property type="entry name" value="DAGK_cat"/>
    <property type="match status" value="1"/>
</dbReference>
<sequence>MKVLLIVNPLASAVTGRTRAVIQKALSADHRLEVAVTNRRGHATRIAQNAAKDGIDIVVVLGGDGTLNEVANGLVDSGTAMAAIPGGSTNVFARTLGVPDDPIEATGALLDSLEAGSTHRIGLGSVNERYFLFHAGIGFDAAVVEQVEKKSGVLKRFAGHPLFVVAAIGTWLRYHDRKRPAFRISTRKVGDEEIGDLENTGVEGLFSVCLNTDPYTYLGTRKISLAPHANLDTPLAMATFRTLTLKRLHPVLLGA</sequence>
<feature type="domain" description="DAGKc" evidence="1">
    <location>
        <begin position="1"/>
        <end position="130"/>
    </location>
</feature>
<feature type="non-terminal residue" evidence="2">
    <location>
        <position position="255"/>
    </location>
</feature>
<accession>A0A382Y332</accession>
<dbReference type="InterPro" id="IPR050187">
    <property type="entry name" value="Lipid_Phosphate_FormReg"/>
</dbReference>
<proteinExistence type="predicted"/>
<dbReference type="GO" id="GO:0004143">
    <property type="term" value="F:ATP-dependent diacylglycerol kinase activity"/>
    <property type="evidence" value="ECO:0007669"/>
    <property type="project" value="TreeGrafter"/>
</dbReference>
<dbReference type="PANTHER" id="PTHR12358">
    <property type="entry name" value="SPHINGOSINE KINASE"/>
    <property type="match status" value="1"/>
</dbReference>
<dbReference type="PROSITE" id="PS50146">
    <property type="entry name" value="DAGK"/>
    <property type="match status" value="1"/>
</dbReference>
<dbReference type="GO" id="GO:0005886">
    <property type="term" value="C:plasma membrane"/>
    <property type="evidence" value="ECO:0007669"/>
    <property type="project" value="TreeGrafter"/>
</dbReference>
<dbReference type="SMART" id="SM00046">
    <property type="entry name" value="DAGKc"/>
    <property type="match status" value="1"/>
</dbReference>
<dbReference type="EMBL" id="UINC01172220">
    <property type="protein sequence ID" value="SVD77181.1"/>
    <property type="molecule type" value="Genomic_DNA"/>
</dbReference>
<name>A0A382Y332_9ZZZZ</name>
<gene>
    <name evidence="2" type="ORF">METZ01_LOCUS430035</name>
</gene>
<dbReference type="InterPro" id="IPR001206">
    <property type="entry name" value="Diacylglycerol_kinase_cat_dom"/>
</dbReference>
<dbReference type="InterPro" id="IPR017438">
    <property type="entry name" value="ATP-NAD_kinase_N"/>
</dbReference>
<evidence type="ECO:0000259" key="1">
    <source>
        <dbReference type="PROSITE" id="PS50146"/>
    </source>
</evidence>
<dbReference type="InterPro" id="IPR016064">
    <property type="entry name" value="NAD/diacylglycerol_kinase_sf"/>
</dbReference>
<dbReference type="AlphaFoldDB" id="A0A382Y332"/>
<dbReference type="Gene3D" id="2.60.200.40">
    <property type="match status" value="1"/>
</dbReference>
<reference evidence="2" key="1">
    <citation type="submission" date="2018-05" db="EMBL/GenBank/DDBJ databases">
        <authorList>
            <person name="Lanie J.A."/>
            <person name="Ng W.-L."/>
            <person name="Kazmierczak K.M."/>
            <person name="Andrzejewski T.M."/>
            <person name="Davidsen T.M."/>
            <person name="Wayne K.J."/>
            <person name="Tettelin H."/>
            <person name="Glass J.I."/>
            <person name="Rusch D."/>
            <person name="Podicherti R."/>
            <person name="Tsui H.-C.T."/>
            <person name="Winkler M.E."/>
        </authorList>
    </citation>
    <scope>NUCLEOTIDE SEQUENCE</scope>
</reference>
<evidence type="ECO:0000313" key="2">
    <source>
        <dbReference type="EMBL" id="SVD77181.1"/>
    </source>
</evidence>
<dbReference type="Gene3D" id="3.40.50.10330">
    <property type="entry name" value="Probable inorganic polyphosphate/atp-NAD kinase, domain 1"/>
    <property type="match status" value="1"/>
</dbReference>
<organism evidence="2">
    <name type="scientific">marine metagenome</name>
    <dbReference type="NCBI Taxonomy" id="408172"/>
    <lineage>
        <taxon>unclassified sequences</taxon>
        <taxon>metagenomes</taxon>
        <taxon>ecological metagenomes</taxon>
    </lineage>
</organism>
<protein>
    <recommendedName>
        <fullName evidence="1">DAGKc domain-containing protein</fullName>
    </recommendedName>
</protein>